<name>U4UGP3_DENPD</name>
<evidence type="ECO:0000313" key="2">
    <source>
        <dbReference type="Proteomes" id="UP000030742"/>
    </source>
</evidence>
<dbReference type="AlphaFoldDB" id="U4UGP3"/>
<dbReference type="EMBL" id="KB632314">
    <property type="protein sequence ID" value="ERL92197.1"/>
    <property type="molecule type" value="Genomic_DNA"/>
</dbReference>
<organism evidence="1 2">
    <name type="scientific">Dendroctonus ponderosae</name>
    <name type="common">Mountain pine beetle</name>
    <dbReference type="NCBI Taxonomy" id="77166"/>
    <lineage>
        <taxon>Eukaryota</taxon>
        <taxon>Metazoa</taxon>
        <taxon>Ecdysozoa</taxon>
        <taxon>Arthropoda</taxon>
        <taxon>Hexapoda</taxon>
        <taxon>Insecta</taxon>
        <taxon>Pterygota</taxon>
        <taxon>Neoptera</taxon>
        <taxon>Endopterygota</taxon>
        <taxon>Coleoptera</taxon>
        <taxon>Polyphaga</taxon>
        <taxon>Cucujiformia</taxon>
        <taxon>Curculionidae</taxon>
        <taxon>Scolytinae</taxon>
        <taxon>Dendroctonus</taxon>
    </lineage>
</organism>
<accession>U4UGP3</accession>
<reference evidence="1 2" key="1">
    <citation type="journal article" date="2013" name="Genome Biol.">
        <title>Draft genome of the mountain pine beetle, Dendroctonus ponderosae Hopkins, a major forest pest.</title>
        <authorList>
            <person name="Keeling C.I."/>
            <person name="Yuen M.M."/>
            <person name="Liao N.Y."/>
            <person name="Docking T.R."/>
            <person name="Chan S.K."/>
            <person name="Taylor G.A."/>
            <person name="Palmquist D.L."/>
            <person name="Jackman S.D."/>
            <person name="Nguyen A."/>
            <person name="Li M."/>
            <person name="Henderson H."/>
            <person name="Janes J.K."/>
            <person name="Zhao Y."/>
            <person name="Pandoh P."/>
            <person name="Moore R."/>
            <person name="Sperling F.A."/>
            <person name="Huber D.P."/>
            <person name="Birol I."/>
            <person name="Jones S.J."/>
            <person name="Bohlmann J."/>
        </authorList>
    </citation>
    <scope>NUCLEOTIDE SEQUENCE</scope>
</reference>
<gene>
    <name evidence="1" type="ORF">D910_09517</name>
</gene>
<sequence>MKMLEAIDKNETFSINLLASDYEYDSDEDVPNFVEEQVKTKLRDFNFFEYVSIDIGILTREMLTDEQIIDSVTSSTALSDNEEDGDLSETFYCRY</sequence>
<protein>
    <submittedName>
        <fullName evidence="1">Uncharacterized protein</fullName>
    </submittedName>
</protein>
<evidence type="ECO:0000313" key="1">
    <source>
        <dbReference type="EMBL" id="ERL92197.1"/>
    </source>
</evidence>
<proteinExistence type="predicted"/>
<dbReference type="Proteomes" id="UP000030742">
    <property type="component" value="Unassembled WGS sequence"/>
</dbReference>